<protein>
    <submittedName>
        <fullName evidence="4">Uncharacterized protein</fullName>
    </submittedName>
</protein>
<feature type="compositionally biased region" description="Polar residues" evidence="1">
    <location>
        <begin position="86"/>
        <end position="99"/>
    </location>
</feature>
<feature type="compositionally biased region" description="Basic residues" evidence="1">
    <location>
        <begin position="695"/>
        <end position="708"/>
    </location>
</feature>
<dbReference type="PANTHER" id="PTHR31280">
    <property type="entry name" value="PROTEIN UNC-13 HOMOLOG"/>
    <property type="match status" value="1"/>
</dbReference>
<evidence type="ECO:0000313" key="4">
    <source>
        <dbReference type="EMBL" id="KAF3441879.1"/>
    </source>
</evidence>
<dbReference type="PROSITE" id="PS51258">
    <property type="entry name" value="MHD1"/>
    <property type="match status" value="1"/>
</dbReference>
<feature type="domain" description="MHD2" evidence="3">
    <location>
        <begin position="810"/>
        <end position="920"/>
    </location>
</feature>
<proteinExistence type="predicted"/>
<feature type="region of interest" description="Disordered" evidence="1">
    <location>
        <begin position="77"/>
        <end position="133"/>
    </location>
</feature>
<feature type="region of interest" description="Disordered" evidence="1">
    <location>
        <begin position="695"/>
        <end position="714"/>
    </location>
</feature>
<evidence type="ECO:0000259" key="3">
    <source>
        <dbReference type="PROSITE" id="PS51259"/>
    </source>
</evidence>
<evidence type="ECO:0000256" key="1">
    <source>
        <dbReference type="SAM" id="MobiDB-lite"/>
    </source>
</evidence>
<dbReference type="OrthoDB" id="2015333at2759"/>
<reference evidence="4" key="1">
    <citation type="submission" date="2020-03" db="EMBL/GenBank/DDBJ databases">
        <title>A high-quality chromosome-level genome assembly of a woody plant with both climbing and erect habits, Rhamnella rubrinervis.</title>
        <authorList>
            <person name="Lu Z."/>
            <person name="Yang Y."/>
            <person name="Zhu X."/>
            <person name="Sun Y."/>
        </authorList>
    </citation>
    <scope>NUCLEOTIDE SEQUENCE</scope>
    <source>
        <strain evidence="4">BYM</strain>
        <tissue evidence="4">Leaf</tissue>
    </source>
</reference>
<evidence type="ECO:0000313" key="5">
    <source>
        <dbReference type="Proteomes" id="UP000796880"/>
    </source>
</evidence>
<gene>
    <name evidence="4" type="ORF">FNV43_RR15794</name>
</gene>
<feature type="region of interest" description="Disordered" evidence="1">
    <location>
        <begin position="1"/>
        <end position="28"/>
    </location>
</feature>
<dbReference type="Pfam" id="PF25761">
    <property type="entry name" value="TPR_PATROL1"/>
    <property type="match status" value="1"/>
</dbReference>
<accession>A0A8K0GX24</accession>
<dbReference type="PANTHER" id="PTHR31280:SF16">
    <property type="entry name" value="GLS PROTEIN (DUF810)"/>
    <property type="match status" value="1"/>
</dbReference>
<dbReference type="InterPro" id="IPR057984">
    <property type="entry name" value="PATROL1_C"/>
</dbReference>
<dbReference type="InterPro" id="IPR014772">
    <property type="entry name" value="Munc13_dom-2"/>
</dbReference>
<evidence type="ECO:0000259" key="2">
    <source>
        <dbReference type="PROSITE" id="PS51258"/>
    </source>
</evidence>
<organism evidence="4 5">
    <name type="scientific">Rhamnella rubrinervis</name>
    <dbReference type="NCBI Taxonomy" id="2594499"/>
    <lineage>
        <taxon>Eukaryota</taxon>
        <taxon>Viridiplantae</taxon>
        <taxon>Streptophyta</taxon>
        <taxon>Embryophyta</taxon>
        <taxon>Tracheophyta</taxon>
        <taxon>Spermatophyta</taxon>
        <taxon>Magnoliopsida</taxon>
        <taxon>eudicotyledons</taxon>
        <taxon>Gunneridae</taxon>
        <taxon>Pentapetalae</taxon>
        <taxon>rosids</taxon>
        <taxon>fabids</taxon>
        <taxon>Rosales</taxon>
        <taxon>Rhamnaceae</taxon>
        <taxon>rhamnoid group</taxon>
        <taxon>Rhamneae</taxon>
        <taxon>Rhamnella</taxon>
    </lineage>
</organism>
<name>A0A8K0GX24_9ROSA</name>
<dbReference type="PROSITE" id="PS51259">
    <property type="entry name" value="MHD2"/>
    <property type="match status" value="1"/>
</dbReference>
<dbReference type="EMBL" id="VOIH02000007">
    <property type="protein sequence ID" value="KAF3441879.1"/>
    <property type="molecule type" value="Genomic_DNA"/>
</dbReference>
<dbReference type="InterPro" id="IPR014770">
    <property type="entry name" value="Munc13_1"/>
</dbReference>
<dbReference type="Proteomes" id="UP000796880">
    <property type="component" value="Unassembled WGS sequence"/>
</dbReference>
<comment type="caution">
    <text evidence="4">The sequence shown here is derived from an EMBL/GenBank/DDBJ whole genome shotgun (WGS) entry which is preliminary data.</text>
</comment>
<feature type="domain" description="MHD1" evidence="2">
    <location>
        <begin position="535"/>
        <end position="678"/>
    </location>
</feature>
<dbReference type="InterPro" id="IPR008528">
    <property type="entry name" value="unc-13_homologue"/>
</dbReference>
<dbReference type="Gene3D" id="1.10.357.50">
    <property type="match status" value="1"/>
</dbReference>
<keyword evidence="5" id="KW-1185">Reference proteome</keyword>
<feature type="compositionally biased region" description="Low complexity" evidence="1">
    <location>
        <begin position="111"/>
        <end position="123"/>
    </location>
</feature>
<dbReference type="AlphaFoldDB" id="A0A8K0GX24"/>
<sequence length="979" mass="110010">MSHILRDRVFGSSGRHQRQPTQTTMPVYPIEDLPSPFGDLGLNISDSELRETAYEILAGACRSSGGKPLTYIPQSERTGRAAALSPSPSLQRSLTSTAASRVKKALGLKPSSNSKKSNGGDSVSQDRTKRSVTVGEMVRTQMRVSEQTDSRIRRGLLRVAAGQLGRRIESMVLPLELLQQFKSSDFPNQQNYEGWQRRNLKLLEAGLLLHPYVPLDKTDNTPKRLRKIIQGALEKPIETGKNSETIQVLRSVVMSLSCRSFDGSVSETCHWADGFPLNLKLYQMLLESCFDVNEETCVIEEVDEVLELIKKTWVVLGINQMLHNLCFSWILFHRYVTVGQAENDLLFASSNLLVEVEKDAKATKDPIYFKILSSTLRSILDWTEKRLLSYRDTFHSGNIDSMQSIVTLAVLSAKILVDEIPHEYHRKRREVDVAYDRVDNYIRSSLRAAFAQKLERLSSTKHLSKKNQNNHLPVLSTLAQDIMELAFSEKEVFSPVLKRWHPLAAGAAVATLHSCYANELKQYVTGINELTPDTIIVLLAADKLEKDLVQIAVEDSVESDDGGKSIIREMLPYEAEAVISNLVKAWIKTRVDRLKEWVDRNLQQEVWNPRANKEHFSPSAVEVLRIIDETLEAFFMLPIPVNPVLLPELMKGLDRCLQHYVLQTKSGCGTPSTFIPIMPPLTRCSTGSKFHGVFKKKEKSQTTQRRKSQVGATTGDNSFGTAQLCVRINTLQLIRTELGVFEKRAIAHIGNSGSNHVDITANGTGKMFELSASACLEGIQQICEATAYKVIFHDLNHVLWDGLYIGESSSSRIEPFLQELEQYLEIVSSTVHDRVRTRVITDVMKASFDGFLLVLLAGGPSRAFTQQDSDVIEEDFKFLTDLFWSNGDGLPSDLIDKFSTKVKNVLPLYHTDTESLIEQFKRATLEKHGSSAKSRLPLPTTSGQWNPTEPNTLLRVLCYRNDEAAAKFLKKNYNLPKKL</sequence>